<dbReference type="GO" id="GO:0003677">
    <property type="term" value="F:DNA binding"/>
    <property type="evidence" value="ECO:0007669"/>
    <property type="project" value="UniProtKB-KW"/>
</dbReference>
<evidence type="ECO:0000313" key="6">
    <source>
        <dbReference type="Proteomes" id="UP000007843"/>
    </source>
</evidence>
<accession>A0A0H3H2K3</accession>
<protein>
    <submittedName>
        <fullName evidence="5">Type I restriction-modification system RcaSBIP subunit S</fullName>
    </submittedName>
</protein>
<comment type="similarity">
    <text evidence="1">Belongs to the type-I restriction system S methylase family.</text>
</comment>
<dbReference type="KEGG" id="kox:KOX_09500"/>
<evidence type="ECO:0000256" key="3">
    <source>
        <dbReference type="ARBA" id="ARBA00023125"/>
    </source>
</evidence>
<dbReference type="RefSeq" id="WP_014227700.1">
    <property type="nucleotide sequence ID" value="NC_016612.1"/>
</dbReference>
<dbReference type="EMBL" id="CP003218">
    <property type="protein sequence ID" value="AEX03626.1"/>
    <property type="molecule type" value="Genomic_DNA"/>
</dbReference>
<evidence type="ECO:0000313" key="5">
    <source>
        <dbReference type="EMBL" id="AEX03626.1"/>
    </source>
</evidence>
<organism evidence="5 6">
    <name type="scientific">Klebsiella michiganensis (strain ATCC 8724 / DSM 4798 / JCM 20051 / NBRC 3318 / NRRL B-199 / KCTC 1686 / BUCSAV 143 / CCM 1901)</name>
    <dbReference type="NCBI Taxonomy" id="1006551"/>
    <lineage>
        <taxon>Bacteria</taxon>
        <taxon>Pseudomonadati</taxon>
        <taxon>Pseudomonadota</taxon>
        <taxon>Gammaproteobacteria</taxon>
        <taxon>Enterobacterales</taxon>
        <taxon>Enterobacteriaceae</taxon>
        <taxon>Klebsiella/Raoultella group</taxon>
        <taxon>Klebsiella</taxon>
    </lineage>
</organism>
<keyword evidence="2" id="KW-0680">Restriction system</keyword>
<dbReference type="InterPro" id="IPR051212">
    <property type="entry name" value="Type-I_RE_S_subunit"/>
</dbReference>
<dbReference type="SUPFAM" id="SSF116734">
    <property type="entry name" value="DNA methylase specificity domain"/>
    <property type="match status" value="2"/>
</dbReference>
<dbReference type="InterPro" id="IPR044946">
    <property type="entry name" value="Restrct_endonuc_typeI_TRD_sf"/>
</dbReference>
<proteinExistence type="inferred from homology"/>
<evidence type="ECO:0000256" key="1">
    <source>
        <dbReference type="ARBA" id="ARBA00010923"/>
    </source>
</evidence>
<sequence>MSDLPKGWASTTLKMVVEPYESIDPRRQPERQFRYVDIGSIDNRIQKITEPKKFLGREAPSRARRVINTDDVLFATVRTYLKNIALVTEDLDGELTTTGIVPLRANNAITPKYLFNWVRSEGFIASISKSQSGTLYPAVSETHILDAKVSVPPLAEQKRIVAKLDELNSRTASARDALDKIPALIEKFRARVLALSFNGGLIGKMESETTLPESRCWNLPADWRWVRFEEVAAVAANLVRPDSILALPHIAPNNIQSGTAKLLSYQTIGEDGVTSAKQRFYPGQILYSKIRPYLRKAVLVDFDGACSADMYPINVGSQLEAKFLLYWLVSEDFAQFSALREGRTVLPKINKKELNSTPLPLPPKEQQAEIVRRIEIAFAWLDRVSNEYTAASNQLPRLDASILQTAFKGKLVPQNLNDEPASILIERIKTESAPIKEKTSSGRKAAAHPNKPIKEGAKMANLIEVMKSKKGWVSASHAAQALGIGDGATSDAVEEFYNELRIHLQNGDLEVERRGNEDWLRLMPISEE</sequence>
<dbReference type="PANTHER" id="PTHR43140:SF1">
    <property type="entry name" value="TYPE I RESTRICTION ENZYME ECOKI SPECIFICITY SUBUNIT"/>
    <property type="match status" value="1"/>
</dbReference>
<dbReference type="GO" id="GO:0009307">
    <property type="term" value="P:DNA restriction-modification system"/>
    <property type="evidence" value="ECO:0007669"/>
    <property type="project" value="UniProtKB-KW"/>
</dbReference>
<dbReference type="InterPro" id="IPR000055">
    <property type="entry name" value="Restrct_endonuc_typeI_TRD"/>
</dbReference>
<feature type="domain" description="Type I restriction modification DNA specificity" evidence="4">
    <location>
        <begin position="267"/>
        <end position="375"/>
    </location>
</feature>
<name>A0A0H3H2K3_KLEM8</name>
<dbReference type="AlphaFoldDB" id="A0A0H3H2K3"/>
<dbReference type="PANTHER" id="PTHR43140">
    <property type="entry name" value="TYPE-1 RESTRICTION ENZYME ECOKI SPECIFICITY PROTEIN"/>
    <property type="match status" value="1"/>
</dbReference>
<dbReference type="HOGENOM" id="CLU_021095_10_2_6"/>
<reference evidence="5 6" key="1">
    <citation type="journal article" date="2012" name="J. Bacteriol.">
        <title>Complete genome sequence of Klebsiella oxytoca KCTC 1686, used in production of 2,3-butanediol.</title>
        <authorList>
            <person name="Shin S.H."/>
            <person name="Kim S."/>
            <person name="Kim J.Y."/>
            <person name="Lee S."/>
            <person name="Um Y."/>
            <person name="Oh M.K."/>
            <person name="Kim Y.R."/>
            <person name="Lee J."/>
            <person name="Yang K.S."/>
        </authorList>
    </citation>
    <scope>NUCLEOTIDE SEQUENCE [LARGE SCALE GENOMIC DNA]</scope>
    <source>
        <strain evidence="6">ATCC 8724 / DSM 4798 / JCM 20051 / NBRC 3318 / NRRL B-199 / KCTC 1686</strain>
    </source>
</reference>
<dbReference type="Gene3D" id="3.90.220.20">
    <property type="entry name" value="DNA methylase specificity domains"/>
    <property type="match status" value="2"/>
</dbReference>
<dbReference type="Proteomes" id="UP000007843">
    <property type="component" value="Chromosome"/>
</dbReference>
<dbReference type="REBASE" id="45686">
    <property type="entry name" value="S.Kox1686ORF9510P"/>
</dbReference>
<dbReference type="Pfam" id="PF01420">
    <property type="entry name" value="Methylase_S"/>
    <property type="match status" value="2"/>
</dbReference>
<feature type="domain" description="Type I restriction modification DNA specificity" evidence="4">
    <location>
        <begin position="95"/>
        <end position="176"/>
    </location>
</feature>
<keyword evidence="3" id="KW-0238">DNA-binding</keyword>
<gene>
    <name evidence="5" type="ordered locus">KOX_09500</name>
</gene>
<evidence type="ECO:0000256" key="2">
    <source>
        <dbReference type="ARBA" id="ARBA00022747"/>
    </source>
</evidence>
<dbReference type="PATRIC" id="fig|1006551.4.peg.1913"/>
<evidence type="ECO:0000259" key="4">
    <source>
        <dbReference type="Pfam" id="PF01420"/>
    </source>
</evidence>